<keyword evidence="2" id="KW-1185">Reference proteome</keyword>
<feature type="transmembrane region" description="Helical" evidence="1">
    <location>
        <begin position="20"/>
        <end position="40"/>
    </location>
</feature>
<dbReference type="SUPFAM" id="SSF81321">
    <property type="entry name" value="Family A G protein-coupled receptor-like"/>
    <property type="match status" value="1"/>
</dbReference>
<dbReference type="PANTHER" id="PTHR22941">
    <property type="entry name" value="SERPENTINE RECEPTOR"/>
    <property type="match status" value="1"/>
</dbReference>
<dbReference type="Proteomes" id="UP000887578">
    <property type="component" value="Unplaced"/>
</dbReference>
<organism evidence="2 3">
    <name type="scientific">Panagrolaimus davidi</name>
    <dbReference type="NCBI Taxonomy" id="227884"/>
    <lineage>
        <taxon>Eukaryota</taxon>
        <taxon>Metazoa</taxon>
        <taxon>Ecdysozoa</taxon>
        <taxon>Nematoda</taxon>
        <taxon>Chromadorea</taxon>
        <taxon>Rhabditida</taxon>
        <taxon>Tylenchina</taxon>
        <taxon>Panagrolaimomorpha</taxon>
        <taxon>Panagrolaimoidea</taxon>
        <taxon>Panagrolaimidae</taxon>
        <taxon>Panagrolaimus</taxon>
    </lineage>
</organism>
<feature type="transmembrane region" description="Helical" evidence="1">
    <location>
        <begin position="242"/>
        <end position="268"/>
    </location>
</feature>
<sequence length="341" mass="39043">MNCTKFIPPSPNFINFYFYYSYFVLFLTLTIAPLQIYAILTKSEKLNNLKWLILNHTIWCLAFEIFSTATKPFFFSPLVGGYPLGLLRNGNFKTTAFASYFGLLIGAISIAALTATLRSRYLLVFSAADWYKPKYGMILHLVLFILVFVPLSVLFLPPLFMEISNIHEMALNYDPCLENFFTEPAFFFLSSEKTKSFLIIEFSLMVVVLILAIILAIYFIFLVKTNIAATKTKLKTSLMISAIVQLSITICFYLIPISAFFAIFAFQIPNTENIMIVVICAFLTHSFLEFIVTLYFVRPYRKAVIGLFQQLNPFKNMCRKSRKISIVSNILVFGKSDQNDL</sequence>
<evidence type="ECO:0000313" key="2">
    <source>
        <dbReference type="Proteomes" id="UP000887578"/>
    </source>
</evidence>
<feature type="transmembrane region" description="Helical" evidence="1">
    <location>
        <begin position="95"/>
        <end position="117"/>
    </location>
</feature>
<feature type="transmembrane region" description="Helical" evidence="1">
    <location>
        <begin position="138"/>
        <end position="160"/>
    </location>
</feature>
<name>A0A914QAM3_9BILA</name>
<evidence type="ECO:0000256" key="1">
    <source>
        <dbReference type="SAM" id="Phobius"/>
    </source>
</evidence>
<dbReference type="InterPro" id="IPR019422">
    <property type="entry name" value="7TM_GPCR_serpentine_rcpt_Srh"/>
</dbReference>
<feature type="transmembrane region" description="Helical" evidence="1">
    <location>
        <begin position="197"/>
        <end position="221"/>
    </location>
</feature>
<keyword evidence="1" id="KW-0472">Membrane</keyword>
<dbReference type="PANTHER" id="PTHR22941:SF26">
    <property type="entry name" value="SERPENTINE RECEPTOR, CLASS H"/>
    <property type="match status" value="1"/>
</dbReference>
<evidence type="ECO:0000313" key="3">
    <source>
        <dbReference type="WBParaSite" id="PDA_v2.g28684.t1"/>
    </source>
</evidence>
<dbReference type="Pfam" id="PF10318">
    <property type="entry name" value="7TM_GPCR_Srh"/>
    <property type="match status" value="1"/>
</dbReference>
<keyword evidence="1" id="KW-1133">Transmembrane helix</keyword>
<feature type="transmembrane region" description="Helical" evidence="1">
    <location>
        <begin position="52"/>
        <end position="75"/>
    </location>
</feature>
<proteinExistence type="predicted"/>
<dbReference type="AlphaFoldDB" id="A0A914QAM3"/>
<reference evidence="3" key="1">
    <citation type="submission" date="2022-11" db="UniProtKB">
        <authorList>
            <consortium name="WormBaseParasite"/>
        </authorList>
    </citation>
    <scope>IDENTIFICATION</scope>
</reference>
<keyword evidence="1" id="KW-0812">Transmembrane</keyword>
<dbReference type="InterPro" id="IPR053220">
    <property type="entry name" value="Nematode_rcpt-like_serp_H"/>
</dbReference>
<protein>
    <submittedName>
        <fullName evidence="3">Serpentine Receptor, class H</fullName>
    </submittedName>
</protein>
<dbReference type="WBParaSite" id="PDA_v2.g28684.t1">
    <property type="protein sequence ID" value="PDA_v2.g28684.t1"/>
    <property type="gene ID" value="PDA_v2.g28684"/>
</dbReference>
<accession>A0A914QAM3</accession>
<feature type="transmembrane region" description="Helical" evidence="1">
    <location>
        <begin position="274"/>
        <end position="297"/>
    </location>
</feature>